<protein>
    <recommendedName>
        <fullName evidence="1">DUF6946 domain-containing protein</fullName>
    </recommendedName>
</protein>
<dbReference type="AlphaFoldDB" id="A0A5B8LEF2"/>
<evidence type="ECO:0000313" key="2">
    <source>
        <dbReference type="EMBL" id="QDZ06316.1"/>
    </source>
</evidence>
<organism evidence="2 3">
    <name type="scientific">Sphingomonas panacisoli</name>
    <dbReference type="NCBI Taxonomy" id="1813879"/>
    <lineage>
        <taxon>Bacteria</taxon>
        <taxon>Pseudomonadati</taxon>
        <taxon>Pseudomonadota</taxon>
        <taxon>Alphaproteobacteria</taxon>
        <taxon>Sphingomonadales</taxon>
        <taxon>Sphingomonadaceae</taxon>
        <taxon>Sphingomonas</taxon>
    </lineage>
</organism>
<dbReference type="KEGG" id="spai:FPZ24_01555"/>
<gene>
    <name evidence="2" type="ORF">FPZ24_01555</name>
</gene>
<evidence type="ECO:0000259" key="1">
    <source>
        <dbReference type="Pfam" id="PF22187"/>
    </source>
</evidence>
<dbReference type="Pfam" id="PF22187">
    <property type="entry name" value="DUF6946"/>
    <property type="match status" value="1"/>
</dbReference>
<name>A0A5B8LEF2_9SPHN</name>
<dbReference type="InterPro" id="IPR054024">
    <property type="entry name" value="DUF6946"/>
</dbReference>
<evidence type="ECO:0000313" key="3">
    <source>
        <dbReference type="Proteomes" id="UP000315673"/>
    </source>
</evidence>
<accession>A0A5B8LEF2</accession>
<reference evidence="2 3" key="1">
    <citation type="submission" date="2019-07" db="EMBL/GenBank/DDBJ databases">
        <title>Full genome sequence of Sphingomonas sp. 4R-6-7(HKS19).</title>
        <authorList>
            <person name="Im W.-T."/>
        </authorList>
    </citation>
    <scope>NUCLEOTIDE SEQUENCE [LARGE SCALE GENOMIC DNA]</scope>
    <source>
        <strain evidence="2 3">HKS19</strain>
    </source>
</reference>
<dbReference type="Proteomes" id="UP000315673">
    <property type="component" value="Chromosome"/>
</dbReference>
<dbReference type="RefSeq" id="WP_146569400.1">
    <property type="nucleotide sequence ID" value="NZ_CP042306.1"/>
</dbReference>
<keyword evidence="3" id="KW-1185">Reference proteome</keyword>
<proteinExistence type="predicted"/>
<dbReference type="OrthoDB" id="7171572at2"/>
<feature type="domain" description="DUF6946" evidence="1">
    <location>
        <begin position="12"/>
        <end position="222"/>
    </location>
</feature>
<sequence>MAIIRRIHAPLLTPEDAIPHLGAPHHWKEGRSAKSLIDQWWSANAIPQSVKLMLDQAPEWRGADLVDAFVERCTDLSDGRPSHSQSDLLAIVGIVDRLGVLAVEAKVDEGFDKTVDEWRSGSSAGKEARLQKLCALFGLDPQAVGHLRYQLFHRTASAIIEAKRYRVRQAAMIVQSWSSARIGLDDFRAFFAAIGLPDLRDGEFSTVIMIDDVALRTGWVTEPG</sequence>
<dbReference type="EMBL" id="CP042306">
    <property type="protein sequence ID" value="QDZ06316.1"/>
    <property type="molecule type" value="Genomic_DNA"/>
</dbReference>